<feature type="non-terminal residue" evidence="1">
    <location>
        <position position="371"/>
    </location>
</feature>
<gene>
    <name evidence="1" type="ORF">MNBD_GAMMA05-182</name>
</gene>
<name>A0A3B0X1Q6_9ZZZZ</name>
<dbReference type="AlphaFoldDB" id="A0A3B0X1Q6"/>
<accession>A0A3B0X1Q6</accession>
<evidence type="ECO:0000313" key="1">
    <source>
        <dbReference type="EMBL" id="VAW50566.1"/>
    </source>
</evidence>
<sequence>MKQRHILTDLPFILLFCGVVFLAHPLTIIGDANAGLPAQPIVSESAISKSTISEQQAISAVFNRIEQHDKNIVVNNRNHRVTFDENGVNFTPTQGPNWHWQVKHMKSVTPIVNKRVVEYIHPQYTERYLLKPQTIEQRFIIDKPYTAKNDLVIEGVINSAGKFSQTDTGWRWHDATGAVNLGQVTVFDAKGTILPATMHTTATHSRITVAASDLHGAHYPVTVDPEIGSDIRLSDMGSDSDASFGAFNPAVAYNASNNEYFVVWRGDDDTGLLVDNENEIFGQRVNGTTGAEIGSDIRLSDMGSDGDALFDAFNPAVAYNASNNEYFVVWSGDDDTGSLVDNENEIYGQRVNGATGAEIGSDIRLSDMGSD</sequence>
<protein>
    <submittedName>
        <fullName evidence="1">Uncharacterized protein</fullName>
    </submittedName>
</protein>
<reference evidence="1" key="1">
    <citation type="submission" date="2018-06" db="EMBL/GenBank/DDBJ databases">
        <authorList>
            <person name="Zhirakovskaya E."/>
        </authorList>
    </citation>
    <scope>NUCLEOTIDE SEQUENCE</scope>
</reference>
<organism evidence="1">
    <name type="scientific">hydrothermal vent metagenome</name>
    <dbReference type="NCBI Taxonomy" id="652676"/>
    <lineage>
        <taxon>unclassified sequences</taxon>
        <taxon>metagenomes</taxon>
        <taxon>ecological metagenomes</taxon>
    </lineage>
</organism>
<dbReference type="EMBL" id="UOFE01000005">
    <property type="protein sequence ID" value="VAW50566.1"/>
    <property type="molecule type" value="Genomic_DNA"/>
</dbReference>
<proteinExistence type="predicted"/>